<dbReference type="PANTHER" id="PTHR30290:SF9">
    <property type="entry name" value="OLIGOPEPTIDE-BINDING PROTEIN APPA"/>
    <property type="match status" value="1"/>
</dbReference>
<feature type="chain" id="PRO_5038859793" evidence="4">
    <location>
        <begin position="24"/>
        <end position="583"/>
    </location>
</feature>
<dbReference type="PIRSF" id="PIRSF002741">
    <property type="entry name" value="MppA"/>
    <property type="match status" value="1"/>
</dbReference>
<name>A0A1T4L952_9LACT</name>
<comment type="similarity">
    <text evidence="1">Belongs to the bacterial solute-binding protein 5 family.</text>
</comment>
<dbReference type="InterPro" id="IPR000914">
    <property type="entry name" value="SBP_5_dom"/>
</dbReference>
<keyword evidence="3 4" id="KW-0732">Signal</keyword>
<proteinExistence type="inferred from homology"/>
<accession>A0A1T4L952</accession>
<dbReference type="Proteomes" id="UP000189941">
    <property type="component" value="Unassembled WGS sequence"/>
</dbReference>
<dbReference type="CDD" id="cd08510">
    <property type="entry name" value="PBP2_Lactococcal_OppA_like"/>
    <property type="match status" value="1"/>
</dbReference>
<evidence type="ECO:0000256" key="3">
    <source>
        <dbReference type="ARBA" id="ARBA00022729"/>
    </source>
</evidence>
<dbReference type="OrthoDB" id="9796817at2"/>
<evidence type="ECO:0000256" key="1">
    <source>
        <dbReference type="ARBA" id="ARBA00005695"/>
    </source>
</evidence>
<dbReference type="InterPro" id="IPR039424">
    <property type="entry name" value="SBP_5"/>
</dbReference>
<evidence type="ECO:0000313" key="6">
    <source>
        <dbReference type="EMBL" id="SJZ51108.1"/>
    </source>
</evidence>
<dbReference type="GO" id="GO:0043190">
    <property type="term" value="C:ATP-binding cassette (ABC) transporter complex"/>
    <property type="evidence" value="ECO:0007669"/>
    <property type="project" value="InterPro"/>
</dbReference>
<dbReference type="GO" id="GO:0015833">
    <property type="term" value="P:peptide transport"/>
    <property type="evidence" value="ECO:0007669"/>
    <property type="project" value="TreeGrafter"/>
</dbReference>
<dbReference type="Pfam" id="PF00496">
    <property type="entry name" value="SBP_bac_5"/>
    <property type="match status" value="1"/>
</dbReference>
<dbReference type="SUPFAM" id="SSF53850">
    <property type="entry name" value="Periplasmic binding protein-like II"/>
    <property type="match status" value="1"/>
</dbReference>
<dbReference type="EMBL" id="FUWO01000007">
    <property type="protein sequence ID" value="SJZ51108.1"/>
    <property type="molecule type" value="Genomic_DNA"/>
</dbReference>
<keyword evidence="7" id="KW-1185">Reference proteome</keyword>
<dbReference type="AlphaFoldDB" id="A0A1T4L952"/>
<dbReference type="GO" id="GO:1904680">
    <property type="term" value="F:peptide transmembrane transporter activity"/>
    <property type="evidence" value="ECO:0007669"/>
    <property type="project" value="TreeGrafter"/>
</dbReference>
<keyword evidence="2" id="KW-0813">Transport</keyword>
<dbReference type="Gene3D" id="3.10.105.10">
    <property type="entry name" value="Dipeptide-binding Protein, Domain 3"/>
    <property type="match status" value="1"/>
</dbReference>
<dbReference type="RefSeq" id="WP_078755767.1">
    <property type="nucleotide sequence ID" value="NZ_FUWO01000007.1"/>
</dbReference>
<protein>
    <submittedName>
        <fullName evidence="6">Peptide/nickel transport system substrate-binding protein</fullName>
    </submittedName>
</protein>
<evidence type="ECO:0000256" key="2">
    <source>
        <dbReference type="ARBA" id="ARBA00022448"/>
    </source>
</evidence>
<sequence>MRNSLRKLAGLTLSALTLGSVVANSSLTLVSAQSNVELETAVKNDAEEIEGGTLRYALVGDPFAGVLNNMLYDGNPDATIIGFFNEGLYGYDENFTIDDSGFAKVDFDVENKQVTITIPEGQKWDDGEDLTIDDVIFPYYVVGHPDYQGIRYGEDFENVVGMKDYHEGKSEEISGLERVDDHTLKVTYENFPNSMLQAGGGISSYIEPEHVFKDIPIGELLDSEPVRTKPVGFGPFRVTSITPGEAVTYEANEYYWRGRTKIDGVQLEVVNQSTAIAEMQAGNYDIASLPADSYDSYKDSENFTVLGDVQNAYTYIGFKLGKLDGDENVPDESLVVSDKAIRQAMAYAVDNDAIGERFYQGLRWRANAPITPNFKDYYNAELPGYTYDPEKAKQILADAGYTDADGDGFIEDKNGEPFTLGFASMSGGETAQPLAEYYMQAWAEVGIDVQLVDGQLMEFNSFYDALKADDPKIQVYQGAWGTGGDPNPTGLYGRTASFNYTRWATEENDKLLAAINSDDSFDDEFRKQAFNDWQAYFMEELPAIPTLFRYSVVGVNNRVKNYDIKVGSDLTWVDVALTADAPY</sequence>
<dbReference type="GO" id="GO:0042597">
    <property type="term" value="C:periplasmic space"/>
    <property type="evidence" value="ECO:0007669"/>
    <property type="project" value="UniProtKB-ARBA"/>
</dbReference>
<evidence type="ECO:0000259" key="5">
    <source>
        <dbReference type="Pfam" id="PF00496"/>
    </source>
</evidence>
<evidence type="ECO:0000256" key="4">
    <source>
        <dbReference type="SAM" id="SignalP"/>
    </source>
</evidence>
<organism evidence="6 7">
    <name type="scientific">Globicatella sulfidifaciens DSM 15739</name>
    <dbReference type="NCBI Taxonomy" id="1121925"/>
    <lineage>
        <taxon>Bacteria</taxon>
        <taxon>Bacillati</taxon>
        <taxon>Bacillota</taxon>
        <taxon>Bacilli</taxon>
        <taxon>Lactobacillales</taxon>
        <taxon>Aerococcaceae</taxon>
        <taxon>Globicatella</taxon>
    </lineage>
</organism>
<feature type="domain" description="Solute-binding protein family 5" evidence="5">
    <location>
        <begin position="110"/>
        <end position="498"/>
    </location>
</feature>
<reference evidence="7" key="1">
    <citation type="submission" date="2017-02" db="EMBL/GenBank/DDBJ databases">
        <authorList>
            <person name="Varghese N."/>
            <person name="Submissions S."/>
        </authorList>
    </citation>
    <scope>NUCLEOTIDE SEQUENCE [LARGE SCALE GENOMIC DNA]</scope>
    <source>
        <strain evidence="7">DSM 15739</strain>
    </source>
</reference>
<dbReference type="PANTHER" id="PTHR30290">
    <property type="entry name" value="PERIPLASMIC BINDING COMPONENT OF ABC TRANSPORTER"/>
    <property type="match status" value="1"/>
</dbReference>
<feature type="signal peptide" evidence="4">
    <location>
        <begin position="1"/>
        <end position="23"/>
    </location>
</feature>
<gene>
    <name evidence="6" type="ORF">SAMN02746011_00999</name>
</gene>
<dbReference type="Gene3D" id="3.40.190.10">
    <property type="entry name" value="Periplasmic binding protein-like II"/>
    <property type="match status" value="1"/>
</dbReference>
<dbReference type="STRING" id="1121925.SAMN02746011_00999"/>
<evidence type="ECO:0000313" key="7">
    <source>
        <dbReference type="Proteomes" id="UP000189941"/>
    </source>
</evidence>
<dbReference type="InterPro" id="IPR030678">
    <property type="entry name" value="Peptide/Ni-bd"/>
</dbReference>